<dbReference type="GO" id="GO:0008199">
    <property type="term" value="F:ferric iron binding"/>
    <property type="evidence" value="ECO:0007669"/>
    <property type="project" value="InterPro"/>
</dbReference>
<dbReference type="RefSeq" id="WP_052955936.1">
    <property type="nucleotide sequence ID" value="NZ_BBWV01000003.1"/>
</dbReference>
<dbReference type="InterPro" id="IPR015889">
    <property type="entry name" value="Intradiol_dOase_core"/>
</dbReference>
<gene>
    <name evidence="5" type="ORF">FPE01S_03_03360</name>
</gene>
<dbReference type="GO" id="GO:0016702">
    <property type="term" value="F:oxidoreductase activity, acting on single donors with incorporation of molecular oxygen, incorporation of two atoms of oxygen"/>
    <property type="evidence" value="ECO:0007669"/>
    <property type="project" value="InterPro"/>
</dbReference>
<dbReference type="PANTHER" id="PTHR33711:SF7">
    <property type="entry name" value="INTRADIOL RING-CLEAVAGE DIOXYGENASES DOMAIN-CONTAINING PROTEIN-RELATED"/>
    <property type="match status" value="1"/>
</dbReference>
<dbReference type="Proteomes" id="UP000033121">
    <property type="component" value="Unassembled WGS sequence"/>
</dbReference>
<sequence>MIRYIAIPAAIVGFISWLFLLPVRDQQAATNEPDPRDKKVGGRCEGCDAIYECPLPFRLLDAIDTLPDFQSAGPRLLVTGRVVHADRQTPAPGIVIYIYHTNQQGVYPNAGKRKGEGSRHGDLRGWVRTDNQGHYSFYTLKPAPYPESNNPAHIHITIKEPGLTAYWIDEFLFTGDPYLPGPDSRERTLPKGGNGIITLSGKDGMLLAKRDIVLGENIDGYPNK</sequence>
<keyword evidence="6" id="KW-1185">Reference proteome</keyword>
<dbReference type="SUPFAM" id="SSF49482">
    <property type="entry name" value="Aromatic compound dioxygenase"/>
    <property type="match status" value="1"/>
</dbReference>
<keyword evidence="2 5" id="KW-0223">Dioxygenase</keyword>
<dbReference type="EMBL" id="BBWV01000003">
    <property type="protein sequence ID" value="GAO44298.1"/>
    <property type="molecule type" value="Genomic_DNA"/>
</dbReference>
<comment type="caution">
    <text evidence="5">The sequence shown here is derived from an EMBL/GenBank/DDBJ whole genome shotgun (WGS) entry which is preliminary data.</text>
</comment>
<dbReference type="InterPro" id="IPR000627">
    <property type="entry name" value="Intradiol_dOase_C"/>
</dbReference>
<proteinExistence type="inferred from homology"/>
<protein>
    <submittedName>
        <fullName evidence="5">Putative protocatechuate 3,4-dioxygenase beta subunit</fullName>
    </submittedName>
</protein>
<dbReference type="AlphaFoldDB" id="A0A0E9N3C4"/>
<name>A0A0E9N3C4_9BACT</name>
<evidence type="ECO:0000259" key="4">
    <source>
        <dbReference type="Pfam" id="PF00775"/>
    </source>
</evidence>
<comment type="similarity">
    <text evidence="1">Belongs to the intradiol ring-cleavage dioxygenase family.</text>
</comment>
<evidence type="ECO:0000313" key="6">
    <source>
        <dbReference type="Proteomes" id="UP000033121"/>
    </source>
</evidence>
<evidence type="ECO:0000256" key="1">
    <source>
        <dbReference type="ARBA" id="ARBA00007825"/>
    </source>
</evidence>
<evidence type="ECO:0000256" key="3">
    <source>
        <dbReference type="ARBA" id="ARBA00023002"/>
    </source>
</evidence>
<feature type="domain" description="Intradiol ring-cleavage dioxygenases" evidence="4">
    <location>
        <begin position="69"/>
        <end position="181"/>
    </location>
</feature>
<organism evidence="5 6">
    <name type="scientific">Flavihumibacter petaseus NBRC 106054</name>
    <dbReference type="NCBI Taxonomy" id="1220578"/>
    <lineage>
        <taxon>Bacteria</taxon>
        <taxon>Pseudomonadati</taxon>
        <taxon>Bacteroidota</taxon>
        <taxon>Chitinophagia</taxon>
        <taxon>Chitinophagales</taxon>
        <taxon>Chitinophagaceae</taxon>
        <taxon>Flavihumibacter</taxon>
    </lineage>
</organism>
<accession>A0A0E9N3C4</accession>
<dbReference type="InterPro" id="IPR050770">
    <property type="entry name" value="Intradiol_RC_Dioxygenase"/>
</dbReference>
<keyword evidence="3" id="KW-0560">Oxidoreductase</keyword>
<reference evidence="5 6" key="1">
    <citation type="submission" date="2015-04" db="EMBL/GenBank/DDBJ databases">
        <title>Whole genome shotgun sequence of Flavihumibacter petaseus NBRC 106054.</title>
        <authorList>
            <person name="Miyazawa S."/>
            <person name="Hosoyama A."/>
            <person name="Hashimoto M."/>
            <person name="Noguchi M."/>
            <person name="Tsuchikane K."/>
            <person name="Ohji S."/>
            <person name="Yamazoe A."/>
            <person name="Ichikawa N."/>
            <person name="Kimura A."/>
            <person name="Fujita N."/>
        </authorList>
    </citation>
    <scope>NUCLEOTIDE SEQUENCE [LARGE SCALE GENOMIC DNA]</scope>
    <source>
        <strain evidence="5 6">NBRC 106054</strain>
    </source>
</reference>
<dbReference type="OrthoDB" id="933561at2"/>
<evidence type="ECO:0000313" key="5">
    <source>
        <dbReference type="EMBL" id="GAO44298.1"/>
    </source>
</evidence>
<dbReference type="Gene3D" id="2.60.130.10">
    <property type="entry name" value="Aromatic compound dioxygenase"/>
    <property type="match status" value="1"/>
</dbReference>
<dbReference type="STRING" id="1220578.FPE01S_03_03360"/>
<dbReference type="PANTHER" id="PTHR33711">
    <property type="entry name" value="DIOXYGENASE, PUTATIVE (AFU_ORTHOLOGUE AFUA_2G02910)-RELATED"/>
    <property type="match status" value="1"/>
</dbReference>
<dbReference type="Pfam" id="PF00775">
    <property type="entry name" value="Dioxygenase_C"/>
    <property type="match status" value="1"/>
</dbReference>
<evidence type="ECO:0000256" key="2">
    <source>
        <dbReference type="ARBA" id="ARBA00022964"/>
    </source>
</evidence>